<evidence type="ECO:0000256" key="1">
    <source>
        <dbReference type="SAM" id="SignalP"/>
    </source>
</evidence>
<dbReference type="OrthoDB" id="5800366at2759"/>
<proteinExistence type="predicted"/>
<accession>A0A8S1F4I3</accession>
<dbReference type="Proteomes" id="UP000494206">
    <property type="component" value="Unassembled WGS sequence"/>
</dbReference>
<comment type="caution">
    <text evidence="2">The sequence shown here is derived from an EMBL/GenBank/DDBJ whole genome shotgun (WGS) entry which is preliminary data.</text>
</comment>
<dbReference type="EMBL" id="CADEPM010000005">
    <property type="protein sequence ID" value="CAB3406803.1"/>
    <property type="molecule type" value="Genomic_DNA"/>
</dbReference>
<reference evidence="2 3" key="1">
    <citation type="submission" date="2020-04" db="EMBL/GenBank/DDBJ databases">
        <authorList>
            <person name="Laetsch R D."/>
            <person name="Stevens L."/>
            <person name="Kumar S."/>
            <person name="Blaxter L. M."/>
        </authorList>
    </citation>
    <scope>NUCLEOTIDE SEQUENCE [LARGE SCALE GENOMIC DNA]</scope>
</reference>
<feature type="chain" id="PRO_5035813288" evidence="1">
    <location>
        <begin position="20"/>
        <end position="141"/>
    </location>
</feature>
<sequence>MLWIVVLLFAAAYAQYGVPQQPPQYAYPPFVIDNYVCSADVSYPVFNAHRGRKYRGSKQNFCLDTYRDGGCETCCRMAARIEGTNIDEADILGLTIVRNKKSICICCAPNNAGGDAATYGTQTVADPAANTNMENNASIGY</sequence>
<organism evidence="2 3">
    <name type="scientific">Caenorhabditis bovis</name>
    <dbReference type="NCBI Taxonomy" id="2654633"/>
    <lineage>
        <taxon>Eukaryota</taxon>
        <taxon>Metazoa</taxon>
        <taxon>Ecdysozoa</taxon>
        <taxon>Nematoda</taxon>
        <taxon>Chromadorea</taxon>
        <taxon>Rhabditida</taxon>
        <taxon>Rhabditina</taxon>
        <taxon>Rhabditomorpha</taxon>
        <taxon>Rhabditoidea</taxon>
        <taxon>Rhabditidae</taxon>
        <taxon>Peloderinae</taxon>
        <taxon>Caenorhabditis</taxon>
    </lineage>
</organism>
<protein>
    <submittedName>
        <fullName evidence="2">Uncharacterized protein</fullName>
    </submittedName>
</protein>
<gene>
    <name evidence="2" type="ORF">CBOVIS_LOCUS8823</name>
</gene>
<evidence type="ECO:0000313" key="3">
    <source>
        <dbReference type="Proteomes" id="UP000494206"/>
    </source>
</evidence>
<evidence type="ECO:0000313" key="2">
    <source>
        <dbReference type="EMBL" id="CAB3406803.1"/>
    </source>
</evidence>
<keyword evidence="1" id="KW-0732">Signal</keyword>
<name>A0A8S1F4I3_9PELO</name>
<keyword evidence="3" id="KW-1185">Reference proteome</keyword>
<feature type="signal peptide" evidence="1">
    <location>
        <begin position="1"/>
        <end position="19"/>
    </location>
</feature>
<dbReference type="AlphaFoldDB" id="A0A8S1F4I3"/>